<dbReference type="NCBIfam" id="NF001911">
    <property type="entry name" value="PRK00685.1"/>
    <property type="match status" value="1"/>
</dbReference>
<dbReference type="AlphaFoldDB" id="A0A1H7BPR7"/>
<keyword evidence="5" id="KW-1185">Reference proteome</keyword>
<sequence length="228" mass="24337">MTVSVRFLGHSTFLLQSGDHRLLLDPFIGGNPQCPVTLAEALGWGVSAVLISHAHGDHWGNALDFGRAGIPVIGTAEIGGYAQRNGAGNAVGMNIGGTYRAEWGRVTLTPAWHSSSFPDGTYGGMPTGLLIEFGGKRLYFAGDTSLFSDMRLIGDRGLDLAFLPIGDHFTMGPDEAAECLELLRPRVAIPMHYGTFPVLTGDPDTFRRGGEQRGVEVRVLAPGETTEL</sequence>
<evidence type="ECO:0000256" key="2">
    <source>
        <dbReference type="HAMAP-Rule" id="MF_00457"/>
    </source>
</evidence>
<dbReference type="GO" id="GO:0016787">
    <property type="term" value="F:hydrolase activity"/>
    <property type="evidence" value="ECO:0007669"/>
    <property type="project" value="UniProtKB-UniRule"/>
</dbReference>
<dbReference type="InterPro" id="IPR001279">
    <property type="entry name" value="Metallo-B-lactamas"/>
</dbReference>
<proteinExistence type="inferred from homology"/>
<name>A0A1H7BPR7_9DEIO</name>
<reference evidence="5" key="1">
    <citation type="submission" date="2016-10" db="EMBL/GenBank/DDBJ databases">
        <authorList>
            <person name="Varghese N."/>
            <person name="Submissions S."/>
        </authorList>
    </citation>
    <scope>NUCLEOTIDE SEQUENCE [LARGE SCALE GENOMIC DNA]</scope>
    <source>
        <strain evidence="5">CGMCC 1.10218</strain>
    </source>
</reference>
<dbReference type="RefSeq" id="WP_092265318.1">
    <property type="nucleotide sequence ID" value="NZ_FNZA01000017.1"/>
</dbReference>
<dbReference type="PANTHER" id="PTHR43546">
    <property type="entry name" value="UPF0173 METAL-DEPENDENT HYDROLASE MJ1163-RELATED"/>
    <property type="match status" value="1"/>
</dbReference>
<dbReference type="STRING" id="856736.SAMN04488058_11746"/>
<evidence type="ECO:0000313" key="4">
    <source>
        <dbReference type="EMBL" id="SEJ75425.1"/>
    </source>
</evidence>
<keyword evidence="1 2" id="KW-0378">Hydrolase</keyword>
<dbReference type="InterPro" id="IPR022877">
    <property type="entry name" value="UPF0173"/>
</dbReference>
<evidence type="ECO:0000259" key="3">
    <source>
        <dbReference type="SMART" id="SM00849"/>
    </source>
</evidence>
<accession>A0A1H7BPR7</accession>
<dbReference type="Pfam" id="PF12706">
    <property type="entry name" value="Lactamase_B_2"/>
    <property type="match status" value="1"/>
</dbReference>
<protein>
    <recommendedName>
        <fullName evidence="2">UPF0173 metal-dependent hydrolase SAMN04488058_11746</fullName>
    </recommendedName>
</protein>
<evidence type="ECO:0000256" key="1">
    <source>
        <dbReference type="ARBA" id="ARBA00022801"/>
    </source>
</evidence>
<dbReference type="InterPro" id="IPR036866">
    <property type="entry name" value="RibonucZ/Hydroxyglut_hydro"/>
</dbReference>
<dbReference type="HAMAP" id="MF_00457">
    <property type="entry name" value="UPF0173"/>
    <property type="match status" value="1"/>
</dbReference>
<dbReference type="SMART" id="SM00849">
    <property type="entry name" value="Lactamase_B"/>
    <property type="match status" value="1"/>
</dbReference>
<feature type="domain" description="Metallo-beta-lactamase" evidence="3">
    <location>
        <begin position="9"/>
        <end position="192"/>
    </location>
</feature>
<dbReference type="Gene3D" id="3.60.15.10">
    <property type="entry name" value="Ribonuclease Z/Hydroxyacylglutathione hydrolase-like"/>
    <property type="match status" value="1"/>
</dbReference>
<dbReference type="SUPFAM" id="SSF56281">
    <property type="entry name" value="Metallo-hydrolase/oxidoreductase"/>
    <property type="match status" value="1"/>
</dbReference>
<comment type="similarity">
    <text evidence="2">Belongs to the UPF0173 family.</text>
</comment>
<dbReference type="InterPro" id="IPR050114">
    <property type="entry name" value="UPF0173_UPF0282_UlaG_hydrolase"/>
</dbReference>
<organism evidence="4 5">
    <name type="scientific">Deinococcus reticulitermitis</name>
    <dbReference type="NCBI Taxonomy" id="856736"/>
    <lineage>
        <taxon>Bacteria</taxon>
        <taxon>Thermotogati</taxon>
        <taxon>Deinococcota</taxon>
        <taxon>Deinococci</taxon>
        <taxon>Deinococcales</taxon>
        <taxon>Deinococcaceae</taxon>
        <taxon>Deinococcus</taxon>
    </lineage>
</organism>
<dbReference type="PANTHER" id="PTHR43546:SF3">
    <property type="entry name" value="UPF0173 METAL-DEPENDENT HYDROLASE MJ1163"/>
    <property type="match status" value="1"/>
</dbReference>
<gene>
    <name evidence="4" type="ORF">SAMN04488058_11746</name>
</gene>
<dbReference type="OrthoDB" id="9789133at2"/>
<evidence type="ECO:0000313" key="5">
    <source>
        <dbReference type="Proteomes" id="UP000199223"/>
    </source>
</evidence>
<dbReference type="EMBL" id="FNZA01000017">
    <property type="protein sequence ID" value="SEJ75425.1"/>
    <property type="molecule type" value="Genomic_DNA"/>
</dbReference>
<dbReference type="Proteomes" id="UP000199223">
    <property type="component" value="Unassembled WGS sequence"/>
</dbReference>